<sequence length="234" mass="24962">MRFLVTRPDPEGTATAERLRALGHEVLCAPVMREDRLALPDGLDPRGWTTLAVTSARVAVILASLPVFENLRMLPAYAVGDRTAEALRATGFQTVRSASGAGADLAALIADAQPGARVVYPAAQDRAFDLSGALQALGVTCDTFDLYRMVPADALAPDILDALRAGQVDRILLYSRRTAEIFVDLLKQASALELLRNQHVVALSETVAAALPNFARVEVARQPTEVSLFEAAGA</sequence>
<dbReference type="SUPFAM" id="SSF69618">
    <property type="entry name" value="HemD-like"/>
    <property type="match status" value="1"/>
</dbReference>
<evidence type="ECO:0000256" key="8">
    <source>
        <dbReference type="ARBA" id="ARBA00048617"/>
    </source>
</evidence>
<dbReference type="InterPro" id="IPR036108">
    <property type="entry name" value="4pyrrol_syn_uPrphyn_synt_sf"/>
</dbReference>
<evidence type="ECO:0000313" key="12">
    <source>
        <dbReference type="Proteomes" id="UP001597327"/>
    </source>
</evidence>
<keyword evidence="12" id="KW-1185">Reference proteome</keyword>
<gene>
    <name evidence="11" type="ORF">ACFSC7_10445</name>
</gene>
<dbReference type="Proteomes" id="UP001597327">
    <property type="component" value="Unassembled WGS sequence"/>
</dbReference>
<name>A0ABW4JUV4_9HYPH</name>
<evidence type="ECO:0000256" key="7">
    <source>
        <dbReference type="ARBA" id="ARBA00040167"/>
    </source>
</evidence>
<accession>A0ABW4JUV4</accession>
<dbReference type="PANTHER" id="PTHR38042">
    <property type="entry name" value="UROPORPHYRINOGEN-III SYNTHASE, CHLOROPLASTIC"/>
    <property type="match status" value="1"/>
</dbReference>
<dbReference type="EC" id="4.2.1.75" evidence="3 9"/>
<evidence type="ECO:0000313" key="11">
    <source>
        <dbReference type="EMBL" id="MFD1695934.1"/>
    </source>
</evidence>
<feature type="domain" description="Tetrapyrrole biosynthesis uroporphyrinogen III synthase" evidence="10">
    <location>
        <begin position="14"/>
        <end position="229"/>
    </location>
</feature>
<keyword evidence="5 9" id="KW-0627">Porphyrin biosynthesis</keyword>
<comment type="pathway">
    <text evidence="1 9">Porphyrin-containing compound metabolism; protoporphyrin-IX biosynthesis; coproporphyrinogen-III from 5-aminolevulinate: step 3/4.</text>
</comment>
<proteinExistence type="inferred from homology"/>
<evidence type="ECO:0000256" key="5">
    <source>
        <dbReference type="ARBA" id="ARBA00023244"/>
    </source>
</evidence>
<comment type="catalytic activity">
    <reaction evidence="8 9">
        <text>hydroxymethylbilane = uroporphyrinogen III + H2O</text>
        <dbReference type="Rhea" id="RHEA:18965"/>
        <dbReference type="ChEBI" id="CHEBI:15377"/>
        <dbReference type="ChEBI" id="CHEBI:57308"/>
        <dbReference type="ChEBI" id="CHEBI:57845"/>
        <dbReference type="EC" id="4.2.1.75"/>
    </reaction>
</comment>
<protein>
    <recommendedName>
        <fullName evidence="7 9">Uroporphyrinogen-III synthase</fullName>
        <ecNumber evidence="3 9">4.2.1.75</ecNumber>
    </recommendedName>
</protein>
<keyword evidence="4 9" id="KW-0456">Lyase</keyword>
<comment type="similarity">
    <text evidence="2 9">Belongs to the uroporphyrinogen-III synthase family.</text>
</comment>
<evidence type="ECO:0000256" key="1">
    <source>
        <dbReference type="ARBA" id="ARBA00004772"/>
    </source>
</evidence>
<dbReference type="CDD" id="cd06578">
    <property type="entry name" value="HemD"/>
    <property type="match status" value="1"/>
</dbReference>
<evidence type="ECO:0000256" key="9">
    <source>
        <dbReference type="RuleBase" id="RU366031"/>
    </source>
</evidence>
<evidence type="ECO:0000259" key="10">
    <source>
        <dbReference type="Pfam" id="PF02602"/>
    </source>
</evidence>
<dbReference type="Pfam" id="PF02602">
    <property type="entry name" value="HEM4"/>
    <property type="match status" value="1"/>
</dbReference>
<comment type="caution">
    <text evidence="11">The sequence shown here is derived from an EMBL/GenBank/DDBJ whole genome shotgun (WGS) entry which is preliminary data.</text>
</comment>
<dbReference type="InterPro" id="IPR003754">
    <property type="entry name" value="4pyrrol_synth_uPrphyn_synth"/>
</dbReference>
<dbReference type="Gene3D" id="3.40.50.10090">
    <property type="match status" value="2"/>
</dbReference>
<dbReference type="RefSeq" id="WP_149894102.1">
    <property type="nucleotide sequence ID" value="NZ_JBHUFA010000003.1"/>
</dbReference>
<dbReference type="EMBL" id="JBHUFA010000003">
    <property type="protein sequence ID" value="MFD1695934.1"/>
    <property type="molecule type" value="Genomic_DNA"/>
</dbReference>
<dbReference type="PANTHER" id="PTHR38042:SF1">
    <property type="entry name" value="UROPORPHYRINOGEN-III SYNTHASE, CHLOROPLASTIC"/>
    <property type="match status" value="1"/>
</dbReference>
<evidence type="ECO:0000256" key="3">
    <source>
        <dbReference type="ARBA" id="ARBA00013109"/>
    </source>
</evidence>
<evidence type="ECO:0000256" key="2">
    <source>
        <dbReference type="ARBA" id="ARBA00008133"/>
    </source>
</evidence>
<dbReference type="GO" id="GO:0004852">
    <property type="term" value="F:uroporphyrinogen-III synthase activity"/>
    <property type="evidence" value="ECO:0007669"/>
    <property type="project" value="UniProtKB-EC"/>
</dbReference>
<organism evidence="11 12">
    <name type="scientific">Roseibium aestuarii</name>
    <dbReference type="NCBI Taxonomy" id="2600299"/>
    <lineage>
        <taxon>Bacteria</taxon>
        <taxon>Pseudomonadati</taxon>
        <taxon>Pseudomonadota</taxon>
        <taxon>Alphaproteobacteria</taxon>
        <taxon>Hyphomicrobiales</taxon>
        <taxon>Stappiaceae</taxon>
        <taxon>Roseibium</taxon>
    </lineage>
</organism>
<dbReference type="InterPro" id="IPR039793">
    <property type="entry name" value="UROS/Hem4"/>
</dbReference>
<reference evidence="12" key="1">
    <citation type="journal article" date="2019" name="Int. J. Syst. Evol. Microbiol.">
        <title>The Global Catalogue of Microorganisms (GCM) 10K type strain sequencing project: providing services to taxonomists for standard genome sequencing and annotation.</title>
        <authorList>
            <consortium name="The Broad Institute Genomics Platform"/>
            <consortium name="The Broad Institute Genome Sequencing Center for Infectious Disease"/>
            <person name="Wu L."/>
            <person name="Ma J."/>
        </authorList>
    </citation>
    <scope>NUCLEOTIDE SEQUENCE [LARGE SCALE GENOMIC DNA]</scope>
    <source>
        <strain evidence="12">JCM 3369</strain>
    </source>
</reference>
<evidence type="ECO:0000256" key="4">
    <source>
        <dbReference type="ARBA" id="ARBA00023239"/>
    </source>
</evidence>
<evidence type="ECO:0000256" key="6">
    <source>
        <dbReference type="ARBA" id="ARBA00037589"/>
    </source>
</evidence>
<comment type="function">
    <text evidence="6 9">Catalyzes cyclization of the linear tetrapyrrole, hydroxymethylbilane, to the macrocyclic uroporphyrinogen III.</text>
</comment>